<evidence type="ECO:0000313" key="2">
    <source>
        <dbReference type="EMBL" id="AJI53386.1"/>
    </source>
</evidence>
<reference evidence="2 3" key="1">
    <citation type="journal article" date="2015" name="Genome Announc.">
        <title>Genome sequencing of 18 francisella strains to aid in assay development and testing.</title>
        <authorList>
            <person name="Johnson S.L."/>
            <person name="Daligault H.E."/>
            <person name="Davenport K.W."/>
            <person name="Coyne S.R."/>
            <person name="Frey K.G."/>
            <person name="Koroleva G.I."/>
            <person name="Broomall S.M."/>
            <person name="Bishop-Lilly K.A."/>
            <person name="Bruce D.C."/>
            <person name="Chertkov O."/>
            <person name="Freitas T."/>
            <person name="Jaissle J."/>
            <person name="Ladner J.T."/>
            <person name="Rosenzweig C.N."/>
            <person name="Gibbons H.S."/>
            <person name="Palacios G.F."/>
            <person name="Redden C.L."/>
            <person name="Xu Y."/>
            <person name="Minogue T.D."/>
            <person name="Chain P.S."/>
        </authorList>
    </citation>
    <scope>NUCLEOTIDE SEQUENCE [LARGE SCALE GENOMIC DNA]</scope>
    <source>
        <strain evidence="2 3">GA01-2794</strain>
    </source>
</reference>
<dbReference type="STRING" id="28110.KU46_191"/>
<dbReference type="OrthoDB" id="5605335at2"/>
<feature type="region of interest" description="Disordered" evidence="1">
    <location>
        <begin position="1"/>
        <end position="26"/>
    </location>
</feature>
<evidence type="ECO:0000313" key="3">
    <source>
        <dbReference type="Proteomes" id="UP000031830"/>
    </source>
</evidence>
<sequence>MKKPSFDFKKRPHDSGSYQFENNNNNSNIEEFSLDKLKQFPAELVEIFNLIQAVRYDRIALQEEYNKCRLKLNNDRMDLEFEIIKIKKHYNAKISALHEEYNSVKSNYNIELTKIRES</sequence>
<name>A0A0B6D3F8_9GAMM</name>
<organism evidence="2 3">
    <name type="scientific">Francisella philomiragia</name>
    <dbReference type="NCBI Taxonomy" id="28110"/>
    <lineage>
        <taxon>Bacteria</taxon>
        <taxon>Pseudomonadati</taxon>
        <taxon>Pseudomonadota</taxon>
        <taxon>Gammaproteobacteria</taxon>
        <taxon>Thiotrichales</taxon>
        <taxon>Francisellaceae</taxon>
        <taxon>Francisella</taxon>
    </lineage>
</organism>
<dbReference type="Proteomes" id="UP000031830">
    <property type="component" value="Chromosome"/>
</dbReference>
<protein>
    <submittedName>
        <fullName evidence="2">Uncharacterized protein</fullName>
    </submittedName>
</protein>
<dbReference type="KEGG" id="fpz:LA55_1750"/>
<evidence type="ECO:0000256" key="1">
    <source>
        <dbReference type="SAM" id="MobiDB-lite"/>
    </source>
</evidence>
<gene>
    <name evidence="2" type="ORF">LA55_1750</name>
</gene>
<dbReference type="RefSeq" id="WP_044526802.1">
    <property type="nucleotide sequence ID" value="NZ_CP009440.1"/>
</dbReference>
<dbReference type="EMBL" id="CP009440">
    <property type="protein sequence ID" value="AJI53386.1"/>
    <property type="molecule type" value="Genomic_DNA"/>
</dbReference>
<proteinExistence type="predicted"/>
<dbReference type="AlphaFoldDB" id="A0A0B6D3F8"/>
<accession>A0A0B6D3F8</accession>